<name>A0A267E5U8_9PLAT</name>
<gene>
    <name evidence="5" type="ORF">BOX15_Mlig016197g1</name>
</gene>
<accession>A0A267E5U8</accession>
<feature type="repeat" description="WD" evidence="3">
    <location>
        <begin position="72"/>
        <end position="105"/>
    </location>
</feature>
<evidence type="ECO:0000256" key="2">
    <source>
        <dbReference type="ARBA" id="ARBA00022737"/>
    </source>
</evidence>
<organism evidence="5 6">
    <name type="scientific">Macrostomum lignano</name>
    <dbReference type="NCBI Taxonomy" id="282301"/>
    <lineage>
        <taxon>Eukaryota</taxon>
        <taxon>Metazoa</taxon>
        <taxon>Spiralia</taxon>
        <taxon>Lophotrochozoa</taxon>
        <taxon>Platyhelminthes</taxon>
        <taxon>Rhabditophora</taxon>
        <taxon>Macrostomorpha</taxon>
        <taxon>Macrostomida</taxon>
        <taxon>Macrostomidae</taxon>
        <taxon>Macrostomum</taxon>
    </lineage>
</organism>
<protein>
    <submittedName>
        <fullName evidence="5">Uncharacterized protein</fullName>
    </submittedName>
</protein>
<dbReference type="Pfam" id="PF00400">
    <property type="entry name" value="WD40"/>
    <property type="match status" value="2"/>
</dbReference>
<evidence type="ECO:0000256" key="1">
    <source>
        <dbReference type="ARBA" id="ARBA00022574"/>
    </source>
</evidence>
<evidence type="ECO:0000313" key="5">
    <source>
        <dbReference type="EMBL" id="PAA56898.1"/>
    </source>
</evidence>
<feature type="region of interest" description="Disordered" evidence="4">
    <location>
        <begin position="1"/>
        <end position="58"/>
    </location>
</feature>
<keyword evidence="6" id="KW-1185">Reference proteome</keyword>
<keyword evidence="1 3" id="KW-0853">WD repeat</keyword>
<feature type="repeat" description="WD" evidence="3">
    <location>
        <begin position="125"/>
        <end position="157"/>
    </location>
</feature>
<dbReference type="OrthoDB" id="10261640at2759"/>
<feature type="compositionally biased region" description="Acidic residues" evidence="4">
    <location>
        <begin position="42"/>
        <end position="51"/>
    </location>
</feature>
<keyword evidence="2" id="KW-0677">Repeat</keyword>
<dbReference type="InterPro" id="IPR001680">
    <property type="entry name" value="WD40_rpt"/>
</dbReference>
<dbReference type="PROSITE" id="PS50294">
    <property type="entry name" value="WD_REPEATS_REGION"/>
    <property type="match status" value="2"/>
</dbReference>
<evidence type="ECO:0000313" key="6">
    <source>
        <dbReference type="Proteomes" id="UP000215902"/>
    </source>
</evidence>
<dbReference type="STRING" id="282301.A0A267E5U8"/>
<dbReference type="SUPFAM" id="SSF50978">
    <property type="entry name" value="WD40 repeat-like"/>
    <property type="match status" value="1"/>
</dbReference>
<sequence length="466" mass="48331">MQQQQPDTDDLAEEADGDEFDFEDLEIVDIGEGENDGCLGDDSFESDESEGAEPVPVRQPLEVARDDSVATLSGHASSVFCLAASPDGRLLASGGEDDRALVWRVGADGPHAAATAVDAKLVGVCGGHDDSVVFVSFNRTGTLLATGDLSGQVNVWETSQFGQEVSANPANSSSSAEAQPMWSGEAAELRWGCWHPLVASALLVGTGDGSCWLWQIPSGQCKVIAGGQVDSETTCGLVLPNDPGHALAAHDNGRVRLLDLRAGQAVATSTGSLECDSSVLAIDAAPSSGLAACGTETGDVVCFRAAAPRVPLAVCSLPQVSAEATTTVQASASEATPDASNWSVESVQFCPQQESLLAAGCLAGFAFVFDLQAADSLRVRLRCSVGAGVVRVLWLPRPATTGPLRLATADVAGRARIWDGLSGQPLLELLGHRDGLLDACWLSGPLPLLATCADKCDCSVKLYRID</sequence>
<dbReference type="SMART" id="SM00320">
    <property type="entry name" value="WD40"/>
    <property type="match status" value="7"/>
</dbReference>
<evidence type="ECO:0000256" key="4">
    <source>
        <dbReference type="SAM" id="MobiDB-lite"/>
    </source>
</evidence>
<evidence type="ECO:0000256" key="3">
    <source>
        <dbReference type="PROSITE-ProRule" id="PRU00221"/>
    </source>
</evidence>
<dbReference type="InterPro" id="IPR036322">
    <property type="entry name" value="WD40_repeat_dom_sf"/>
</dbReference>
<dbReference type="AlphaFoldDB" id="A0A267E5U8"/>
<feature type="compositionally biased region" description="Acidic residues" evidence="4">
    <location>
        <begin position="7"/>
        <end position="35"/>
    </location>
</feature>
<dbReference type="Gene3D" id="2.130.10.10">
    <property type="entry name" value="YVTN repeat-like/Quinoprotein amine dehydrogenase"/>
    <property type="match status" value="1"/>
</dbReference>
<comment type="caution">
    <text evidence="5">The sequence shown here is derived from an EMBL/GenBank/DDBJ whole genome shotgun (WGS) entry which is preliminary data.</text>
</comment>
<dbReference type="PROSITE" id="PS50082">
    <property type="entry name" value="WD_REPEATS_2"/>
    <property type="match status" value="2"/>
</dbReference>
<dbReference type="Proteomes" id="UP000215902">
    <property type="component" value="Unassembled WGS sequence"/>
</dbReference>
<dbReference type="EMBL" id="NIVC01002560">
    <property type="protein sequence ID" value="PAA56898.1"/>
    <property type="molecule type" value="Genomic_DNA"/>
</dbReference>
<dbReference type="PANTHER" id="PTHR19857:SF8">
    <property type="entry name" value="ANGIO-ASSOCIATED MIGRATORY CELL PROTEIN"/>
    <property type="match status" value="1"/>
</dbReference>
<dbReference type="InterPro" id="IPR015943">
    <property type="entry name" value="WD40/YVTN_repeat-like_dom_sf"/>
</dbReference>
<reference evidence="5 6" key="1">
    <citation type="submission" date="2017-06" db="EMBL/GenBank/DDBJ databases">
        <title>A platform for efficient transgenesis in Macrostomum lignano, a flatworm model organism for stem cell research.</title>
        <authorList>
            <person name="Berezikov E."/>
        </authorList>
    </citation>
    <scope>NUCLEOTIDE SEQUENCE [LARGE SCALE GENOMIC DNA]</scope>
    <source>
        <strain evidence="5">DV1</strain>
        <tissue evidence="5">Whole organism</tissue>
    </source>
</reference>
<dbReference type="PANTHER" id="PTHR19857">
    <property type="entry name" value="MITOCHONDRIAL DIVISION PROTEIN 1-RELATED"/>
    <property type="match status" value="1"/>
</dbReference>
<dbReference type="InterPro" id="IPR051179">
    <property type="entry name" value="WD_repeat_multifunction"/>
</dbReference>
<proteinExistence type="predicted"/>